<keyword evidence="9" id="KW-1185">Reference proteome</keyword>
<dbReference type="GO" id="GO:0005655">
    <property type="term" value="C:nucleolar ribonuclease P complex"/>
    <property type="evidence" value="ECO:0007669"/>
    <property type="project" value="InterPro"/>
</dbReference>
<organism evidence="8 9">
    <name type="scientific">Frankliniella fusca</name>
    <dbReference type="NCBI Taxonomy" id="407009"/>
    <lineage>
        <taxon>Eukaryota</taxon>
        <taxon>Metazoa</taxon>
        <taxon>Ecdysozoa</taxon>
        <taxon>Arthropoda</taxon>
        <taxon>Hexapoda</taxon>
        <taxon>Insecta</taxon>
        <taxon>Pterygota</taxon>
        <taxon>Neoptera</taxon>
        <taxon>Paraneoptera</taxon>
        <taxon>Thysanoptera</taxon>
        <taxon>Terebrantia</taxon>
        <taxon>Thripoidea</taxon>
        <taxon>Thripidae</taxon>
        <taxon>Frankliniella</taxon>
    </lineage>
</organism>
<feature type="domain" description="POP1 C-terminal" evidence="7">
    <location>
        <begin position="712"/>
        <end position="918"/>
    </location>
</feature>
<dbReference type="GO" id="GO:0001682">
    <property type="term" value="P:tRNA 5'-leader removal"/>
    <property type="evidence" value="ECO:0007669"/>
    <property type="project" value="InterPro"/>
</dbReference>
<gene>
    <name evidence="8" type="ORF">KUF71_004823</name>
</gene>
<proteinExistence type="predicted"/>
<feature type="region of interest" description="Disordered" evidence="4">
    <location>
        <begin position="81"/>
        <end position="104"/>
    </location>
</feature>
<evidence type="ECO:0000256" key="3">
    <source>
        <dbReference type="ARBA" id="ARBA00023242"/>
    </source>
</evidence>
<feature type="compositionally biased region" description="Polar residues" evidence="4">
    <location>
        <begin position="795"/>
        <end position="805"/>
    </location>
</feature>
<evidence type="ECO:0000256" key="1">
    <source>
        <dbReference type="ARBA" id="ARBA00004123"/>
    </source>
</evidence>
<name>A0AAE1H301_9NEOP</name>
<accession>A0AAE1H301</accession>
<evidence type="ECO:0000256" key="2">
    <source>
        <dbReference type="ARBA" id="ARBA00022694"/>
    </source>
</evidence>
<dbReference type="Pfam" id="PF08170">
    <property type="entry name" value="POPLD"/>
    <property type="match status" value="1"/>
</dbReference>
<dbReference type="PANTHER" id="PTHR22731">
    <property type="entry name" value="RIBONUCLEASES P/MRP PROTEIN SUBUNIT POP1"/>
    <property type="match status" value="1"/>
</dbReference>
<feature type="compositionally biased region" description="Basic residues" evidence="4">
    <location>
        <begin position="90"/>
        <end position="103"/>
    </location>
</feature>
<dbReference type="PANTHER" id="PTHR22731:SF3">
    <property type="entry name" value="RIBONUCLEASES P_MRP PROTEIN SUBUNIT POP1"/>
    <property type="match status" value="1"/>
</dbReference>
<dbReference type="InterPro" id="IPR055079">
    <property type="entry name" value="POP1_C"/>
</dbReference>
<dbReference type="SUPFAM" id="SSF103025">
    <property type="entry name" value="Folate-binding domain"/>
    <property type="match status" value="1"/>
</dbReference>
<keyword evidence="2" id="KW-0819">tRNA processing</keyword>
<dbReference type="EMBL" id="JAHWGI010000340">
    <property type="protein sequence ID" value="KAK3913842.1"/>
    <property type="molecule type" value="Genomic_DNA"/>
</dbReference>
<dbReference type="Proteomes" id="UP001219518">
    <property type="component" value="Unassembled WGS sequence"/>
</dbReference>
<evidence type="ECO:0000259" key="5">
    <source>
        <dbReference type="Pfam" id="PF06978"/>
    </source>
</evidence>
<dbReference type="AlphaFoldDB" id="A0AAE1H301"/>
<evidence type="ECO:0000313" key="8">
    <source>
        <dbReference type="EMBL" id="KAK3913842.1"/>
    </source>
</evidence>
<dbReference type="GO" id="GO:0000172">
    <property type="term" value="C:ribonuclease MRP complex"/>
    <property type="evidence" value="ECO:0007669"/>
    <property type="project" value="InterPro"/>
</dbReference>
<reference evidence="8" key="1">
    <citation type="submission" date="2021-07" db="EMBL/GenBank/DDBJ databases">
        <authorList>
            <person name="Catto M.A."/>
            <person name="Jacobson A."/>
            <person name="Kennedy G."/>
            <person name="Labadie P."/>
            <person name="Hunt B.G."/>
            <person name="Srinivasan R."/>
        </authorList>
    </citation>
    <scope>NUCLEOTIDE SEQUENCE</scope>
    <source>
        <strain evidence="8">PL_HMW_Pooled</strain>
        <tissue evidence="8">Head</tissue>
    </source>
</reference>
<evidence type="ECO:0000259" key="6">
    <source>
        <dbReference type="Pfam" id="PF08170"/>
    </source>
</evidence>
<feature type="region of interest" description="Disordered" evidence="4">
    <location>
        <begin position="785"/>
        <end position="808"/>
    </location>
</feature>
<reference evidence="8" key="2">
    <citation type="journal article" date="2023" name="BMC Genomics">
        <title>Pest status, molecular evolution, and epigenetic factors derived from the genome assembly of Frankliniella fusca, a thysanopteran phytovirus vector.</title>
        <authorList>
            <person name="Catto M.A."/>
            <person name="Labadie P.E."/>
            <person name="Jacobson A.L."/>
            <person name="Kennedy G.G."/>
            <person name="Srinivasan R."/>
            <person name="Hunt B.G."/>
        </authorList>
    </citation>
    <scope>NUCLEOTIDE SEQUENCE</scope>
    <source>
        <strain evidence="8">PL_HMW_Pooled</strain>
    </source>
</reference>
<comment type="subcellular location">
    <subcellularLocation>
        <location evidence="1">Nucleus</location>
    </subcellularLocation>
</comment>
<protein>
    <submittedName>
        <fullName evidence="8">Ribonucleases P/MRP protein subunit POP1</fullName>
    </submittedName>
</protein>
<dbReference type="InterPro" id="IPR012590">
    <property type="entry name" value="POPLD_dom"/>
</dbReference>
<dbReference type="Pfam" id="PF06978">
    <property type="entry name" value="POP1_N"/>
    <property type="match status" value="1"/>
</dbReference>
<dbReference type="Pfam" id="PF22770">
    <property type="entry name" value="POP1_C"/>
    <property type="match status" value="1"/>
</dbReference>
<dbReference type="InterPro" id="IPR009723">
    <property type="entry name" value="Pop1_N"/>
</dbReference>
<comment type="caution">
    <text evidence="8">The sequence shown here is derived from an EMBL/GenBank/DDBJ whole genome shotgun (WGS) entry which is preliminary data.</text>
</comment>
<evidence type="ECO:0000256" key="4">
    <source>
        <dbReference type="SAM" id="MobiDB-lite"/>
    </source>
</evidence>
<keyword evidence="3" id="KW-0539">Nucleus</keyword>
<sequence>MASKLQFDALLGGDTEVPIEVNTMRFATARAQEIAAISQALDDSKGKLIFQRLPRHMRRRVMGHNPKRMPRNLRDAHAQQLLKSSGGSVTKHKKPSRKHRRRPANLLQEYNRRQRTFVWLETHIWHAKRFHMTERWGYRLALFPNDRSYRACYRAAANHCLLQDVSFLCCIELTGPLNMLLEGLSKHTYKGLTFAAECYLDGTREGEVMFYESGKAPWQPIGRVSFIWKPCNSSMPLEERKLWIWAHPAFYQNTIAALADTFQFTSCDSDNSSQSGECYPNYNGPVEKKAKIENVEEKSVEEQKLATKNVPFERTPKFASNCNRIQMALLKDTLNRFRLTGPLSQGVLKEALQLVSQTNDNPYNFSDTGLASIARVEENPISSEVTLLDTDPHGREVHHGFWLSNQGLPSPGEFPPKLILSLTVKDPRLQIPDKRTKAAPTAYETRCAESPYLPPTPYVSPIWSPKIRDTVTKSKLSTSELNALRSKLLVPGLLRTAENKDRETDSRCRLEASVASKIPIMLVQRPGSQDPSTKRLGFGCGWDVIFPAGWAMPFWMAFIFRCARPSGLREASAHELEKGLCGMFPPDSKAGVEEMLYIENDLRNKYFRLPPSKRPNFIKLGISCPFKCEWSSLIRDWLSSEEESVSSNNTEEMAPVSEQYFVLRDKNILLEVNKLISEIWSSLQKKICADNNQENCSTLMTKFPKFTNQNYSLLSVRLEAVHKGVTDDMSIICIPSSEDIIKILTNSSKNDFVEPPNPDKNQDLRQKLRHDHKKLLLRLRRQRVRSKRKLEQQNEDSNQSTTNKQKSLRVNYPTHDLVAAHKSKMEQLWLPNTNAIGSVKNACSRETAGFVTKGNFSFTEAKGCGVGYIPYLALQKLLQRWIDSCPQKIVSTVNSESFVVLVRSPNSYQYRLAKLFVIVS</sequence>
<evidence type="ECO:0000313" key="9">
    <source>
        <dbReference type="Proteomes" id="UP001219518"/>
    </source>
</evidence>
<feature type="domain" description="Pop1 N-terminal" evidence="5">
    <location>
        <begin position="92"/>
        <end position="175"/>
    </location>
</feature>
<feature type="domain" description="POPLD" evidence="6">
    <location>
        <begin position="541"/>
        <end position="630"/>
    </location>
</feature>
<dbReference type="InterPro" id="IPR039182">
    <property type="entry name" value="Pop1"/>
</dbReference>
<evidence type="ECO:0000259" key="7">
    <source>
        <dbReference type="Pfam" id="PF22770"/>
    </source>
</evidence>